<dbReference type="Gene3D" id="3.40.720.10">
    <property type="entry name" value="Alkaline Phosphatase, subunit A"/>
    <property type="match status" value="1"/>
</dbReference>
<sequence>MKKNRNIWRRVKVFSALTILLGSVGISSCNKEFANKLPEPYENDTLNINDGSKRVLYIILDGIKGNVVESIAPETLTLLTDRSIFTYDGLADDHRNQISFPTAWTNMMTGLDYTVSGVTGSDFSGFNNETSPSIFTRVKSEKKNVQTASFSTSAAFTDHLAIDATKKQTFANDVEVKNATIQELSSGTSSLVVAHLHAAELAANNDYTVENEAYVSAIHTIDQQIKEIMNALVNRSTFAKENWLVVVSSSKGGGVSGGASGSNIFDDPSRNAYIAFYNPKFNPQEFSKPDVSALPYVGTTPKYVGANNNATMDDPNVGNFGSDQNATIRFNIRWDYGGTYYPSFLTKRAAFNPGVVGWTFFNEGPTFGLNFSQTGQGNTQRLHTRAIADGKWHNITAVFYKEGNTRYVKVFCDGIPAPAGPLNITNVGNINTTSPLRLGSIGDANVNCMINDLAIYNVALPDAEVIAKSRVTPLTAENDPYHDNLVGYWPANEVTTDNKLYDITGKSAPFSLKGSINWTSFADISPNISPAISPAAFRAVPNTVDIPTMIYSWMNITVPQQWGLMGKYYVPSINLPRD</sequence>
<reference evidence="1 2" key="1">
    <citation type="submission" date="2020-08" db="EMBL/GenBank/DDBJ databases">
        <title>Sphingobacterium sp. DN04309 isolated from aquaculture water.</title>
        <authorList>
            <person name="Zhang M."/>
        </authorList>
    </citation>
    <scope>NUCLEOTIDE SEQUENCE [LARGE SCALE GENOMIC DNA]</scope>
    <source>
        <strain evidence="1 2">DN04309</strain>
    </source>
</reference>
<protein>
    <submittedName>
        <fullName evidence="1">DUF4983 domain-containing protein</fullName>
    </submittedName>
</protein>
<dbReference type="RefSeq" id="WP_165291452.1">
    <property type="nucleotide sequence ID" value="NZ_JACOIJ010000031.1"/>
</dbReference>
<evidence type="ECO:0000313" key="2">
    <source>
        <dbReference type="Proteomes" id="UP000651271"/>
    </source>
</evidence>
<dbReference type="Gene3D" id="2.60.120.200">
    <property type="match status" value="1"/>
</dbReference>
<evidence type="ECO:0000313" key="1">
    <source>
        <dbReference type="EMBL" id="MBD1430564.1"/>
    </source>
</evidence>
<name>A0ABR7YH54_9SPHI</name>
<proteinExistence type="predicted"/>
<accession>A0ABR7YH54</accession>
<dbReference type="Proteomes" id="UP000651271">
    <property type="component" value="Unassembled WGS sequence"/>
</dbReference>
<dbReference type="Pfam" id="PF13385">
    <property type="entry name" value="Laminin_G_3"/>
    <property type="match status" value="1"/>
</dbReference>
<dbReference type="SUPFAM" id="SSF53649">
    <property type="entry name" value="Alkaline phosphatase-like"/>
    <property type="match status" value="1"/>
</dbReference>
<dbReference type="InterPro" id="IPR013320">
    <property type="entry name" value="ConA-like_dom_sf"/>
</dbReference>
<gene>
    <name evidence="1" type="ORF">H8B04_13510</name>
</gene>
<dbReference type="EMBL" id="JACOIJ010000031">
    <property type="protein sequence ID" value="MBD1430564.1"/>
    <property type="molecule type" value="Genomic_DNA"/>
</dbReference>
<dbReference type="InterPro" id="IPR017850">
    <property type="entry name" value="Alkaline_phosphatase_core_sf"/>
</dbReference>
<dbReference type="PROSITE" id="PS51257">
    <property type="entry name" value="PROKAR_LIPOPROTEIN"/>
    <property type="match status" value="1"/>
</dbReference>
<comment type="caution">
    <text evidence="1">The sequence shown here is derived from an EMBL/GenBank/DDBJ whole genome shotgun (WGS) entry which is preliminary data.</text>
</comment>
<keyword evidence="2" id="KW-1185">Reference proteome</keyword>
<dbReference type="SUPFAM" id="SSF49899">
    <property type="entry name" value="Concanavalin A-like lectins/glucanases"/>
    <property type="match status" value="1"/>
</dbReference>
<organism evidence="1 2">
    <name type="scientific">Sphingobacterium litopenaei</name>
    <dbReference type="NCBI Taxonomy" id="2763500"/>
    <lineage>
        <taxon>Bacteria</taxon>
        <taxon>Pseudomonadati</taxon>
        <taxon>Bacteroidota</taxon>
        <taxon>Sphingobacteriia</taxon>
        <taxon>Sphingobacteriales</taxon>
        <taxon>Sphingobacteriaceae</taxon>
        <taxon>Sphingobacterium</taxon>
    </lineage>
</organism>